<feature type="repeat" description="ANK" evidence="3">
    <location>
        <begin position="730"/>
        <end position="762"/>
    </location>
</feature>
<feature type="domain" description="Heterokaryon incompatibility" evidence="5">
    <location>
        <begin position="165"/>
        <end position="330"/>
    </location>
</feature>
<dbReference type="SUPFAM" id="SSF52540">
    <property type="entry name" value="P-loop containing nucleoside triphosphate hydrolases"/>
    <property type="match status" value="1"/>
</dbReference>
<evidence type="ECO:0000313" key="6">
    <source>
        <dbReference type="EMBL" id="KAF2003069.1"/>
    </source>
</evidence>
<evidence type="ECO:0000256" key="3">
    <source>
        <dbReference type="PROSITE-ProRule" id="PRU00023"/>
    </source>
</evidence>
<evidence type="ECO:0000256" key="2">
    <source>
        <dbReference type="ARBA" id="ARBA00023043"/>
    </source>
</evidence>
<dbReference type="Pfam" id="PF12796">
    <property type="entry name" value="Ank_2"/>
    <property type="match status" value="2"/>
</dbReference>
<dbReference type="Gene3D" id="3.40.50.300">
    <property type="entry name" value="P-loop containing nucleotide triphosphate hydrolases"/>
    <property type="match status" value="1"/>
</dbReference>
<dbReference type="SMART" id="SM00248">
    <property type="entry name" value="ANK"/>
    <property type="match status" value="9"/>
</dbReference>
<dbReference type="EMBL" id="ML977574">
    <property type="protein sequence ID" value="KAF2003069.1"/>
    <property type="molecule type" value="Genomic_DNA"/>
</dbReference>
<reference evidence="6" key="1">
    <citation type="journal article" date="2020" name="Stud. Mycol.">
        <title>101 Dothideomycetes genomes: a test case for predicting lifestyles and emergence of pathogens.</title>
        <authorList>
            <person name="Haridas S."/>
            <person name="Albert R."/>
            <person name="Binder M."/>
            <person name="Bloem J."/>
            <person name="Labutti K."/>
            <person name="Salamov A."/>
            <person name="Andreopoulos B."/>
            <person name="Baker S."/>
            <person name="Barry K."/>
            <person name="Bills G."/>
            <person name="Bluhm B."/>
            <person name="Cannon C."/>
            <person name="Castanera R."/>
            <person name="Culley D."/>
            <person name="Daum C."/>
            <person name="Ezra D."/>
            <person name="Gonzalez J."/>
            <person name="Henrissat B."/>
            <person name="Kuo A."/>
            <person name="Liang C."/>
            <person name="Lipzen A."/>
            <person name="Lutzoni F."/>
            <person name="Magnuson J."/>
            <person name="Mondo S."/>
            <person name="Nolan M."/>
            <person name="Ohm R."/>
            <person name="Pangilinan J."/>
            <person name="Park H.-J."/>
            <person name="Ramirez L."/>
            <person name="Alfaro M."/>
            <person name="Sun H."/>
            <person name="Tritt A."/>
            <person name="Yoshinaga Y."/>
            <person name="Zwiers L.-H."/>
            <person name="Turgeon B."/>
            <person name="Goodwin S."/>
            <person name="Spatafora J."/>
            <person name="Crous P."/>
            <person name="Grigoriev I."/>
        </authorList>
    </citation>
    <scope>NUCLEOTIDE SEQUENCE</scope>
    <source>
        <strain evidence="6">CBS 123094</strain>
    </source>
</reference>
<dbReference type="PANTHER" id="PTHR24198">
    <property type="entry name" value="ANKYRIN REPEAT AND PROTEIN KINASE DOMAIN-CONTAINING PROTEIN"/>
    <property type="match status" value="1"/>
</dbReference>
<dbReference type="Pfam" id="PF00023">
    <property type="entry name" value="Ank"/>
    <property type="match status" value="2"/>
</dbReference>
<dbReference type="InterPro" id="IPR002110">
    <property type="entry name" value="Ankyrin_rpt"/>
</dbReference>
<feature type="region of interest" description="Disordered" evidence="4">
    <location>
        <begin position="1062"/>
        <end position="1081"/>
    </location>
</feature>
<dbReference type="PROSITE" id="PS50297">
    <property type="entry name" value="ANK_REP_REGION"/>
    <property type="match status" value="4"/>
</dbReference>
<feature type="repeat" description="ANK" evidence="3">
    <location>
        <begin position="971"/>
        <end position="1003"/>
    </location>
</feature>
<dbReference type="InterPro" id="IPR036770">
    <property type="entry name" value="Ankyrin_rpt-contain_sf"/>
</dbReference>
<feature type="compositionally biased region" description="Basic and acidic residues" evidence="4">
    <location>
        <begin position="1071"/>
        <end position="1081"/>
    </location>
</feature>
<organism evidence="6 7">
    <name type="scientific">Amniculicola lignicola CBS 123094</name>
    <dbReference type="NCBI Taxonomy" id="1392246"/>
    <lineage>
        <taxon>Eukaryota</taxon>
        <taxon>Fungi</taxon>
        <taxon>Dikarya</taxon>
        <taxon>Ascomycota</taxon>
        <taxon>Pezizomycotina</taxon>
        <taxon>Dothideomycetes</taxon>
        <taxon>Pleosporomycetidae</taxon>
        <taxon>Pleosporales</taxon>
        <taxon>Amniculicolaceae</taxon>
        <taxon>Amniculicola</taxon>
    </lineage>
</organism>
<feature type="repeat" description="ANK" evidence="3">
    <location>
        <begin position="938"/>
        <end position="970"/>
    </location>
</feature>
<accession>A0A6A5WQL4</accession>
<evidence type="ECO:0000256" key="1">
    <source>
        <dbReference type="ARBA" id="ARBA00022737"/>
    </source>
</evidence>
<dbReference type="Pfam" id="PF06985">
    <property type="entry name" value="HET"/>
    <property type="match status" value="1"/>
</dbReference>
<dbReference type="InterPro" id="IPR010730">
    <property type="entry name" value="HET"/>
</dbReference>
<evidence type="ECO:0000256" key="4">
    <source>
        <dbReference type="SAM" id="MobiDB-lite"/>
    </source>
</evidence>
<name>A0A6A5WQL4_9PLEO</name>
<dbReference type="Proteomes" id="UP000799779">
    <property type="component" value="Unassembled WGS sequence"/>
</dbReference>
<proteinExistence type="predicted"/>
<evidence type="ECO:0000313" key="7">
    <source>
        <dbReference type="Proteomes" id="UP000799779"/>
    </source>
</evidence>
<sequence>MSKGMTFVDLASLGQAGSSDSTTNKHLIYNCGGINGRFIQKFEKETAELGKGSYRYAWVLDKLNAERDRGVTTAIALWKFETPDRHVTVIESRGLLGPHAKKKKESRRAKEANRRNRRNRKNGIKYEPVKLDGSEFRLLRLLKGTRGSPIQCKLFIQQLGQAQKYYAQSYTWGKKLEMEYIFVDGQKVEVQKNLANALHAFRREEVDVILWVDALCINQGGGDDEEKEQGDKDQEYKKEKSQQITLMADIYRNAEEVYIYLGLGNRDTNLAMDLMQQIEERDSDWMISDRLKNMTWTPDGSSGSGVPDAKRGLRDMLIRTWFERVWILQEVAFARKARIFCGIKSVSPTAFMLAPEAAGIEPRPQCKAVFDILQKQWEPKKQPIDVLLRKFRHSDATVQHDKIYALLNMSSDAHKTDYLRPDYSKSLGEVIYDTAIFIIGYRGDTIIEVFTEWKELEELVNNIHILPRLAVQWALDTKKARLIKDLLQKYQIEYDRWGATDNLTKDVMKLAIKTQDMPLCKALLQCHKAWGQGGMSRHHRLPNVTLEWAVDAGNSEVVKEILQRYDSELENGKIESPYLNKAMEWALETERIDVVREILQHYNRKDVLSKTTKGQSTEFLAAKFGDMELLQWVEPQLQGRSLDLGESIREAYKGGHEDMVLLMLKYARCISGDLFDNLLTWSVSKTQPRDELRKLLLDRWSRLFGREWEARHVKSVLEQDGGLVDAADGLNKTPLMQAANHKQVEIVRLLLNQGAKVNLKSYWSETALSQVISSWEATKSWKKDFAAEITIIGMLLSFQADPNIPDNKGLLPLHKAIQIGSTELTKLLLEGQANPNIKDGGKQLPLHMAIRARSIELTALLLEATANPNIPDTWLPLQIAVAARSLKFTKMLLENGADPNILNGERWLPLQLAVDAESSEITTLLLERGANVDGRAEKSQSPLFIASERGNTSLTRLLLDRGAEINAENEQKMTPLMYASYYGRVDVVHLLLNSGAKYDSKDKFGHTALDHAKNYYDGRALDYFTGKRRFEAAQALEQHEKKIKASRDKDVPVECLSIDSDTQISSDSSTDTEKKNIGFVE</sequence>
<gene>
    <name evidence="6" type="ORF">P154DRAFT_461430</name>
</gene>
<protein>
    <submittedName>
        <fullName evidence="6">Ankyrin</fullName>
    </submittedName>
</protein>
<keyword evidence="1" id="KW-0677">Repeat</keyword>
<feature type="repeat" description="ANK" evidence="3">
    <location>
        <begin position="872"/>
        <end position="904"/>
    </location>
</feature>
<dbReference type="SUPFAM" id="SSF48403">
    <property type="entry name" value="Ankyrin repeat"/>
    <property type="match status" value="2"/>
</dbReference>
<feature type="repeat" description="ANK" evidence="3">
    <location>
        <begin position="808"/>
        <end position="840"/>
    </location>
</feature>
<dbReference type="PANTHER" id="PTHR24198:SF165">
    <property type="entry name" value="ANKYRIN REPEAT-CONTAINING PROTEIN-RELATED"/>
    <property type="match status" value="1"/>
</dbReference>
<keyword evidence="2 3" id="KW-0040">ANK repeat</keyword>
<feature type="region of interest" description="Disordered" evidence="4">
    <location>
        <begin position="98"/>
        <end position="124"/>
    </location>
</feature>
<evidence type="ECO:0000259" key="5">
    <source>
        <dbReference type="Pfam" id="PF06985"/>
    </source>
</evidence>
<dbReference type="InterPro" id="IPR027417">
    <property type="entry name" value="P-loop_NTPase"/>
</dbReference>
<dbReference type="Gene3D" id="1.25.40.20">
    <property type="entry name" value="Ankyrin repeat-containing domain"/>
    <property type="match status" value="2"/>
</dbReference>
<feature type="repeat" description="ANK" evidence="3">
    <location>
        <begin position="905"/>
        <end position="937"/>
    </location>
</feature>
<feature type="repeat" description="ANK" evidence="3">
    <location>
        <begin position="841"/>
        <end position="873"/>
    </location>
</feature>
<dbReference type="AlphaFoldDB" id="A0A6A5WQL4"/>
<dbReference type="OrthoDB" id="194358at2759"/>
<dbReference type="PROSITE" id="PS50088">
    <property type="entry name" value="ANK_REPEAT"/>
    <property type="match status" value="7"/>
</dbReference>
<keyword evidence="7" id="KW-1185">Reference proteome</keyword>